<dbReference type="InterPro" id="IPR013325">
    <property type="entry name" value="RNA_pol_sigma_r2"/>
</dbReference>
<accession>A0AAU8DQP9</accession>
<keyword evidence="2" id="KW-0805">Transcription regulation</keyword>
<organism evidence="7">
    <name type="scientific">Nakamurella sp. A5-74</name>
    <dbReference type="NCBI Taxonomy" id="3158264"/>
    <lineage>
        <taxon>Bacteria</taxon>
        <taxon>Bacillati</taxon>
        <taxon>Actinomycetota</taxon>
        <taxon>Actinomycetes</taxon>
        <taxon>Nakamurellales</taxon>
        <taxon>Nakamurellaceae</taxon>
        <taxon>Nakamurella</taxon>
    </lineage>
</organism>
<dbReference type="GO" id="GO:0003677">
    <property type="term" value="F:DNA binding"/>
    <property type="evidence" value="ECO:0007669"/>
    <property type="project" value="InterPro"/>
</dbReference>
<dbReference type="EMBL" id="CP159218">
    <property type="protein sequence ID" value="XCG63538.1"/>
    <property type="molecule type" value="Genomic_DNA"/>
</dbReference>
<keyword evidence="3" id="KW-0731">Sigma factor</keyword>
<dbReference type="InterPro" id="IPR013249">
    <property type="entry name" value="RNA_pol_sigma70_r4_t2"/>
</dbReference>
<evidence type="ECO:0000259" key="6">
    <source>
        <dbReference type="Pfam" id="PF08281"/>
    </source>
</evidence>
<dbReference type="SUPFAM" id="SSF88946">
    <property type="entry name" value="Sigma2 domain of RNA polymerase sigma factors"/>
    <property type="match status" value="1"/>
</dbReference>
<dbReference type="Gene3D" id="1.10.10.10">
    <property type="entry name" value="Winged helix-like DNA-binding domain superfamily/Winged helix DNA-binding domain"/>
    <property type="match status" value="1"/>
</dbReference>
<dbReference type="NCBIfam" id="TIGR02937">
    <property type="entry name" value="sigma70-ECF"/>
    <property type="match status" value="1"/>
</dbReference>
<dbReference type="RefSeq" id="WP_353649153.1">
    <property type="nucleotide sequence ID" value="NZ_CP159218.1"/>
</dbReference>
<dbReference type="AlphaFoldDB" id="A0AAU8DQP9"/>
<dbReference type="Pfam" id="PF08281">
    <property type="entry name" value="Sigma70_r4_2"/>
    <property type="match status" value="1"/>
</dbReference>
<evidence type="ECO:0000256" key="4">
    <source>
        <dbReference type="ARBA" id="ARBA00023163"/>
    </source>
</evidence>
<dbReference type="GO" id="GO:0006352">
    <property type="term" value="P:DNA-templated transcription initiation"/>
    <property type="evidence" value="ECO:0007669"/>
    <property type="project" value="InterPro"/>
</dbReference>
<evidence type="ECO:0000256" key="1">
    <source>
        <dbReference type="ARBA" id="ARBA00010641"/>
    </source>
</evidence>
<dbReference type="InterPro" id="IPR036388">
    <property type="entry name" value="WH-like_DNA-bd_sf"/>
</dbReference>
<evidence type="ECO:0000256" key="2">
    <source>
        <dbReference type="ARBA" id="ARBA00023015"/>
    </source>
</evidence>
<protein>
    <submittedName>
        <fullName evidence="7">Sigma-70 family RNA polymerase sigma factor</fullName>
    </submittedName>
</protein>
<dbReference type="Pfam" id="PF04542">
    <property type="entry name" value="Sigma70_r2"/>
    <property type="match status" value="1"/>
</dbReference>
<gene>
    <name evidence="7" type="ORF">ABLG96_20475</name>
</gene>
<name>A0AAU8DQP9_9ACTN</name>
<evidence type="ECO:0000313" key="7">
    <source>
        <dbReference type="EMBL" id="XCG63538.1"/>
    </source>
</evidence>
<feature type="domain" description="RNA polymerase sigma-70 region 2" evidence="5">
    <location>
        <begin position="4"/>
        <end position="69"/>
    </location>
</feature>
<dbReference type="InterPro" id="IPR039425">
    <property type="entry name" value="RNA_pol_sigma-70-like"/>
</dbReference>
<dbReference type="SUPFAM" id="SSF88659">
    <property type="entry name" value="Sigma3 and sigma4 domains of RNA polymerase sigma factors"/>
    <property type="match status" value="1"/>
</dbReference>
<dbReference type="Gene3D" id="1.10.1740.10">
    <property type="match status" value="1"/>
</dbReference>
<sequence length="172" mass="19524">MGLLFEQHHAAIWRYLAGRVGSAHADDLAAETFLAGHRRWHTYDPEQGPPIAWLFGIATRAVHSHRRDELRHLRRMQAIASAGVDEPPADQSIDQVDAHRRLQRLIPDLLQLDDTDRDILLLIAWAGLSPTQVGEALELLPATVRSRLHRARRRLRRAEELQPVTAEKGETL</sequence>
<dbReference type="PANTHER" id="PTHR43133:SF25">
    <property type="entry name" value="RNA POLYMERASE SIGMA FACTOR RFAY-RELATED"/>
    <property type="match status" value="1"/>
</dbReference>
<proteinExistence type="inferred from homology"/>
<evidence type="ECO:0000259" key="5">
    <source>
        <dbReference type="Pfam" id="PF04542"/>
    </source>
</evidence>
<dbReference type="InterPro" id="IPR014284">
    <property type="entry name" value="RNA_pol_sigma-70_dom"/>
</dbReference>
<dbReference type="PANTHER" id="PTHR43133">
    <property type="entry name" value="RNA POLYMERASE ECF-TYPE SIGMA FACTO"/>
    <property type="match status" value="1"/>
</dbReference>
<keyword evidence="4" id="KW-0804">Transcription</keyword>
<dbReference type="InterPro" id="IPR007627">
    <property type="entry name" value="RNA_pol_sigma70_r2"/>
</dbReference>
<dbReference type="GO" id="GO:0016987">
    <property type="term" value="F:sigma factor activity"/>
    <property type="evidence" value="ECO:0007669"/>
    <property type="project" value="UniProtKB-KW"/>
</dbReference>
<reference evidence="7" key="1">
    <citation type="submission" date="2024-05" db="EMBL/GenBank/DDBJ databases">
        <authorList>
            <person name="Cai S.Y."/>
            <person name="Jin L.M."/>
            <person name="Li H.R."/>
        </authorList>
    </citation>
    <scope>NUCLEOTIDE SEQUENCE</scope>
    <source>
        <strain evidence="7">A5-74</strain>
    </source>
</reference>
<dbReference type="InterPro" id="IPR013324">
    <property type="entry name" value="RNA_pol_sigma_r3/r4-like"/>
</dbReference>
<feature type="domain" description="RNA polymerase sigma factor 70 region 4 type 2" evidence="6">
    <location>
        <begin position="109"/>
        <end position="155"/>
    </location>
</feature>
<comment type="similarity">
    <text evidence="1">Belongs to the sigma-70 factor family. ECF subfamily.</text>
</comment>
<evidence type="ECO:0000256" key="3">
    <source>
        <dbReference type="ARBA" id="ARBA00023082"/>
    </source>
</evidence>